<organism evidence="1 2">
    <name type="scientific">Kribbella ginsengisoli</name>
    <dbReference type="NCBI Taxonomy" id="363865"/>
    <lineage>
        <taxon>Bacteria</taxon>
        <taxon>Bacillati</taxon>
        <taxon>Actinomycetota</taxon>
        <taxon>Actinomycetes</taxon>
        <taxon>Propionibacteriales</taxon>
        <taxon>Kribbellaceae</taxon>
        <taxon>Kribbella</taxon>
    </lineage>
</organism>
<dbReference type="Proteomes" id="UP001501222">
    <property type="component" value="Unassembled WGS sequence"/>
</dbReference>
<keyword evidence="2" id="KW-1185">Reference proteome</keyword>
<gene>
    <name evidence="1" type="ORF">GCM10022235_00770</name>
</gene>
<dbReference type="EMBL" id="BAABAA010000001">
    <property type="protein sequence ID" value="GAA3537161.1"/>
    <property type="molecule type" value="Genomic_DNA"/>
</dbReference>
<reference evidence="2" key="1">
    <citation type="journal article" date="2019" name="Int. J. Syst. Evol. Microbiol.">
        <title>The Global Catalogue of Microorganisms (GCM) 10K type strain sequencing project: providing services to taxonomists for standard genome sequencing and annotation.</title>
        <authorList>
            <consortium name="The Broad Institute Genomics Platform"/>
            <consortium name="The Broad Institute Genome Sequencing Center for Infectious Disease"/>
            <person name="Wu L."/>
            <person name="Ma J."/>
        </authorList>
    </citation>
    <scope>NUCLEOTIDE SEQUENCE [LARGE SCALE GENOMIC DNA]</scope>
    <source>
        <strain evidence="2">JCM 16928</strain>
    </source>
</reference>
<dbReference type="RefSeq" id="WP_344836050.1">
    <property type="nucleotide sequence ID" value="NZ_BAABAA010000001.1"/>
</dbReference>
<name>A0ABP6VNQ9_9ACTN</name>
<proteinExistence type="predicted"/>
<sequence>MYLREDRLSDGVNEWISSLFSPENLDETVAVLAGAQGEADALDAAERTFRERIAAADAAMARLQRALEAGWDPEALTSQYNAAVAERKAALAGLDALEPAEWMSGVDIQAMVKELGAMKIALDEADRGDLAELYRALGLEVSYNHETRAADVSIRPVPRVVSTCVRGGHTP</sequence>
<evidence type="ECO:0000313" key="1">
    <source>
        <dbReference type="EMBL" id="GAA3537161.1"/>
    </source>
</evidence>
<accession>A0ABP6VNQ9</accession>
<protein>
    <recommendedName>
        <fullName evidence="3">PCRF domain-containing protein</fullName>
    </recommendedName>
</protein>
<evidence type="ECO:0000313" key="2">
    <source>
        <dbReference type="Proteomes" id="UP001501222"/>
    </source>
</evidence>
<evidence type="ECO:0008006" key="3">
    <source>
        <dbReference type="Google" id="ProtNLM"/>
    </source>
</evidence>
<comment type="caution">
    <text evidence="1">The sequence shown here is derived from an EMBL/GenBank/DDBJ whole genome shotgun (WGS) entry which is preliminary data.</text>
</comment>